<reference evidence="3" key="1">
    <citation type="journal article" date="2011" name="MBio">
        <title>Novel metabolic attributes of the genus Cyanothece, comprising a group of unicellular nitrogen-fixing Cyanobacteria.</title>
        <authorList>
            <person name="Bandyopadhyay A."/>
            <person name="Elvitigala T."/>
            <person name="Welsh E."/>
            <person name="Stockel J."/>
            <person name="Liberton M."/>
            <person name="Min H."/>
            <person name="Sherman L.A."/>
            <person name="Pakrasi H.B."/>
        </authorList>
    </citation>
    <scope>NUCLEOTIDE SEQUENCE [LARGE SCALE GENOMIC DNA]</scope>
    <source>
        <strain evidence="3">PCC 7822</strain>
    </source>
</reference>
<evidence type="ECO:0000313" key="2">
    <source>
        <dbReference type="EMBL" id="ADN14431.1"/>
    </source>
</evidence>
<dbReference type="eggNOG" id="ENOG502ZX97">
    <property type="taxonomic scope" value="Bacteria"/>
</dbReference>
<evidence type="ECO:0000256" key="1">
    <source>
        <dbReference type="SAM" id="MobiDB-lite"/>
    </source>
</evidence>
<proteinExistence type="predicted"/>
<gene>
    <name evidence="2" type="ordered locus">Cyan7822_2458</name>
</gene>
<protein>
    <submittedName>
        <fullName evidence="2">Mucin 5-like protein</fullName>
    </submittedName>
</protein>
<evidence type="ECO:0000313" key="3">
    <source>
        <dbReference type="Proteomes" id="UP000008206"/>
    </source>
</evidence>
<feature type="region of interest" description="Disordered" evidence="1">
    <location>
        <begin position="1"/>
        <end position="81"/>
    </location>
</feature>
<keyword evidence="3" id="KW-1185">Reference proteome</keyword>
<name>E0UGV0_GLOV7</name>
<sequence>MAEPTPDNPETLSKDVAENAGARTAATNSNPSISEEEALNAAAGETPNAAGSTAPSSAEDHVPSRSDPHASDLPTSYDPQP</sequence>
<accession>E0UGV0</accession>
<organism evidence="2 3">
    <name type="scientific">Gloeothece verrucosa (strain PCC 7822)</name>
    <name type="common">Cyanothece sp. (strain PCC 7822)</name>
    <dbReference type="NCBI Taxonomy" id="497965"/>
    <lineage>
        <taxon>Bacteria</taxon>
        <taxon>Bacillati</taxon>
        <taxon>Cyanobacteriota</taxon>
        <taxon>Cyanophyceae</taxon>
        <taxon>Oscillatoriophycideae</taxon>
        <taxon>Chroococcales</taxon>
        <taxon>Aphanothecaceae</taxon>
        <taxon>Gloeothece</taxon>
        <taxon>Gloeothece verrucosa</taxon>
    </lineage>
</organism>
<dbReference type="OrthoDB" id="465921at2"/>
<dbReference type="HOGENOM" id="CLU_176869_0_0_3"/>
<dbReference type="RefSeq" id="WP_013322536.1">
    <property type="nucleotide sequence ID" value="NC_014501.1"/>
</dbReference>
<feature type="compositionally biased region" description="Basic and acidic residues" evidence="1">
    <location>
        <begin position="58"/>
        <end position="70"/>
    </location>
</feature>
<dbReference type="EMBL" id="CP002198">
    <property type="protein sequence ID" value="ADN14431.1"/>
    <property type="molecule type" value="Genomic_DNA"/>
</dbReference>
<dbReference type="STRING" id="497965.Cyan7822_2458"/>
<dbReference type="Proteomes" id="UP000008206">
    <property type="component" value="Chromosome"/>
</dbReference>
<dbReference type="KEGG" id="cyj:Cyan7822_2458"/>
<dbReference type="AlphaFoldDB" id="E0UGV0"/>